<gene>
    <name evidence="6" type="ORF">SAMN04487884_101172</name>
</gene>
<dbReference type="GO" id="GO:0016887">
    <property type="term" value="F:ATP hydrolysis activity"/>
    <property type="evidence" value="ECO:0007669"/>
    <property type="project" value="InterPro"/>
</dbReference>
<dbReference type="PANTHER" id="PTHR43335">
    <property type="entry name" value="ABC TRANSPORTER, ATP-BINDING PROTEIN"/>
    <property type="match status" value="1"/>
</dbReference>
<proteinExistence type="inferred from homology"/>
<evidence type="ECO:0000259" key="5">
    <source>
        <dbReference type="PROSITE" id="PS50893"/>
    </source>
</evidence>
<dbReference type="InterPro" id="IPR003593">
    <property type="entry name" value="AAA+_ATPase"/>
</dbReference>
<dbReference type="PANTHER" id="PTHR43335:SF4">
    <property type="entry name" value="ABC TRANSPORTER, ATP-BINDING PROTEIN"/>
    <property type="match status" value="1"/>
</dbReference>
<keyword evidence="3" id="KW-0547">Nucleotide-binding</keyword>
<name>A0A1H9KVB5_BUTFI</name>
<reference evidence="6 7" key="1">
    <citation type="submission" date="2016-10" db="EMBL/GenBank/DDBJ databases">
        <authorList>
            <person name="de Groot N.N."/>
        </authorList>
    </citation>
    <scope>NUCLEOTIDE SEQUENCE [LARGE SCALE GENOMIC DNA]</scope>
    <source>
        <strain evidence="6 7">AR40</strain>
    </source>
</reference>
<dbReference type="EMBL" id="FOGJ01000001">
    <property type="protein sequence ID" value="SER02713.1"/>
    <property type="molecule type" value="Genomic_DNA"/>
</dbReference>
<dbReference type="PROSITE" id="PS00211">
    <property type="entry name" value="ABC_TRANSPORTER_1"/>
    <property type="match status" value="1"/>
</dbReference>
<evidence type="ECO:0000256" key="1">
    <source>
        <dbReference type="ARBA" id="ARBA00005417"/>
    </source>
</evidence>
<evidence type="ECO:0000313" key="7">
    <source>
        <dbReference type="Proteomes" id="UP000182584"/>
    </source>
</evidence>
<comment type="similarity">
    <text evidence="1">Belongs to the ABC transporter superfamily.</text>
</comment>
<evidence type="ECO:0000313" key="6">
    <source>
        <dbReference type="EMBL" id="SER02713.1"/>
    </source>
</evidence>
<dbReference type="SMART" id="SM00382">
    <property type="entry name" value="AAA"/>
    <property type="match status" value="1"/>
</dbReference>
<dbReference type="RefSeq" id="WP_074753794.1">
    <property type="nucleotide sequence ID" value="NZ_FOGJ01000001.1"/>
</dbReference>
<dbReference type="Gene3D" id="3.40.50.300">
    <property type="entry name" value="P-loop containing nucleotide triphosphate hydrolases"/>
    <property type="match status" value="1"/>
</dbReference>
<protein>
    <submittedName>
        <fullName evidence="6">ABC-2 type transport system ATP-binding protein</fullName>
    </submittedName>
</protein>
<dbReference type="InterPro" id="IPR017871">
    <property type="entry name" value="ABC_transporter-like_CS"/>
</dbReference>
<dbReference type="GO" id="GO:0005524">
    <property type="term" value="F:ATP binding"/>
    <property type="evidence" value="ECO:0007669"/>
    <property type="project" value="UniProtKB-KW"/>
</dbReference>
<dbReference type="PROSITE" id="PS50893">
    <property type="entry name" value="ABC_TRANSPORTER_2"/>
    <property type="match status" value="1"/>
</dbReference>
<organism evidence="6 7">
    <name type="scientific">Butyrivibrio fibrisolvens</name>
    <dbReference type="NCBI Taxonomy" id="831"/>
    <lineage>
        <taxon>Bacteria</taxon>
        <taxon>Bacillati</taxon>
        <taxon>Bacillota</taxon>
        <taxon>Clostridia</taxon>
        <taxon>Lachnospirales</taxon>
        <taxon>Lachnospiraceae</taxon>
        <taxon>Butyrivibrio</taxon>
    </lineage>
</organism>
<dbReference type="AlphaFoldDB" id="A0A1H9KVB5"/>
<dbReference type="Pfam" id="PF00005">
    <property type="entry name" value="ABC_tran"/>
    <property type="match status" value="1"/>
</dbReference>
<evidence type="ECO:0000256" key="2">
    <source>
        <dbReference type="ARBA" id="ARBA00022448"/>
    </source>
</evidence>
<dbReference type="SUPFAM" id="SSF52540">
    <property type="entry name" value="P-loop containing nucleoside triphosphate hydrolases"/>
    <property type="match status" value="1"/>
</dbReference>
<evidence type="ECO:0000256" key="3">
    <source>
        <dbReference type="ARBA" id="ARBA00022741"/>
    </source>
</evidence>
<dbReference type="InterPro" id="IPR027417">
    <property type="entry name" value="P-loop_NTPase"/>
</dbReference>
<dbReference type="InterPro" id="IPR003439">
    <property type="entry name" value="ABC_transporter-like_ATP-bd"/>
</dbReference>
<accession>A0A1H9KVB5</accession>
<keyword evidence="4 6" id="KW-0067">ATP-binding</keyword>
<dbReference type="OrthoDB" id="9809205at2"/>
<keyword evidence="2" id="KW-0813">Transport</keyword>
<feature type="domain" description="ABC transporter" evidence="5">
    <location>
        <begin position="2"/>
        <end position="221"/>
    </location>
</feature>
<dbReference type="Proteomes" id="UP000182584">
    <property type="component" value="Unassembled WGS sequence"/>
</dbReference>
<sequence>MIEINNVSKSFGEQVVLNEIDIHFEEGKIYGIIGRNGSGKTVLLKCICGLLAPTKGNVIIDGKAVGKDMDYPDNVGFIIENPSFLKHYSGFKNLKYLASIRRKITDEDIINSMKIVGLDPYDKKKVGKYSLGMRQRLGIAQAIMEKPDILILDEPMNSLDNKGVTDIRNLLLKLRDQGKLIIIASHVKEDIDVLCDEVYGICDGKCSLTARKDSEEIQADMVV</sequence>
<evidence type="ECO:0000256" key="4">
    <source>
        <dbReference type="ARBA" id="ARBA00022840"/>
    </source>
</evidence>